<evidence type="ECO:0000259" key="9">
    <source>
        <dbReference type="Pfam" id="PF02224"/>
    </source>
</evidence>
<evidence type="ECO:0000313" key="11">
    <source>
        <dbReference type="Proteomes" id="UP000199328"/>
    </source>
</evidence>
<dbReference type="InterPro" id="IPR011994">
    <property type="entry name" value="Cytidylate_kinase_dom"/>
</dbReference>
<dbReference type="RefSeq" id="WP_092499655.1">
    <property type="nucleotide sequence ID" value="NZ_FNFV01000003.1"/>
</dbReference>
<dbReference type="NCBIfam" id="TIGR00017">
    <property type="entry name" value="cmk"/>
    <property type="match status" value="1"/>
</dbReference>
<gene>
    <name evidence="8" type="primary">cmk</name>
    <name evidence="10" type="ORF">SAMN05216257_10382</name>
</gene>
<dbReference type="GO" id="GO:0036430">
    <property type="term" value="F:CMP kinase activity"/>
    <property type="evidence" value="ECO:0007669"/>
    <property type="project" value="RHEA"/>
</dbReference>
<keyword evidence="8" id="KW-0963">Cytoplasm</keyword>
<dbReference type="OrthoDB" id="9807434at2"/>
<evidence type="ECO:0000256" key="4">
    <source>
        <dbReference type="ARBA" id="ARBA00022777"/>
    </source>
</evidence>
<comment type="subcellular location">
    <subcellularLocation>
        <location evidence="8">Cytoplasm</location>
    </subcellularLocation>
</comment>
<keyword evidence="5 8" id="KW-0067">ATP-binding</keyword>
<protein>
    <recommendedName>
        <fullName evidence="8">Cytidylate kinase</fullName>
        <shortName evidence="8">CK</shortName>
        <ecNumber evidence="8">2.7.4.25</ecNumber>
    </recommendedName>
    <alternativeName>
        <fullName evidence="8">Cytidine monophosphate kinase</fullName>
        <shortName evidence="8">CMP kinase</shortName>
    </alternativeName>
</protein>
<comment type="similarity">
    <text evidence="1 8">Belongs to the cytidylate kinase family. Type 1 subfamily.</text>
</comment>
<name>A0A1G9CEQ1_9RHOB</name>
<comment type="catalytic activity">
    <reaction evidence="7 8">
        <text>CMP + ATP = CDP + ADP</text>
        <dbReference type="Rhea" id="RHEA:11600"/>
        <dbReference type="ChEBI" id="CHEBI:30616"/>
        <dbReference type="ChEBI" id="CHEBI:58069"/>
        <dbReference type="ChEBI" id="CHEBI:60377"/>
        <dbReference type="ChEBI" id="CHEBI:456216"/>
        <dbReference type="EC" id="2.7.4.25"/>
    </reaction>
</comment>
<evidence type="ECO:0000256" key="1">
    <source>
        <dbReference type="ARBA" id="ARBA00009427"/>
    </source>
</evidence>
<sequence>MAFTVAVDGPAAAGKGTVARAVAEHFGLAHLDTGALYRAVGLKVLEGADPVDAARSLTPADLERSDLRTPEAADAASKVATIPEVRAALRDFQRAFARRAGGAVLDGRDIGTVICPDAEVKLFIIASDEVRAERRWKELRERGINVTLADVLAELRERDRRDTTRTDSPLRPAEDAIIIDTTHLTIDEAIARAVAEVEKRLPPEMRKQGKAQ</sequence>
<evidence type="ECO:0000256" key="8">
    <source>
        <dbReference type="HAMAP-Rule" id="MF_00238"/>
    </source>
</evidence>
<feature type="domain" description="Cytidylate kinase" evidence="9">
    <location>
        <begin position="5"/>
        <end position="54"/>
    </location>
</feature>
<dbReference type="SUPFAM" id="SSF52540">
    <property type="entry name" value="P-loop containing nucleoside triphosphate hydrolases"/>
    <property type="match status" value="1"/>
</dbReference>
<evidence type="ECO:0000256" key="2">
    <source>
        <dbReference type="ARBA" id="ARBA00022679"/>
    </source>
</evidence>
<keyword evidence="3 8" id="KW-0547">Nucleotide-binding</keyword>
<dbReference type="Pfam" id="PF02224">
    <property type="entry name" value="Cytidylate_kin"/>
    <property type="match status" value="2"/>
</dbReference>
<dbReference type="Gene3D" id="3.40.50.300">
    <property type="entry name" value="P-loop containing nucleotide triphosphate hydrolases"/>
    <property type="match status" value="1"/>
</dbReference>
<dbReference type="EC" id="2.7.4.25" evidence="8"/>
<dbReference type="GO" id="GO:0006220">
    <property type="term" value="P:pyrimidine nucleotide metabolic process"/>
    <property type="evidence" value="ECO:0007669"/>
    <property type="project" value="UniProtKB-UniRule"/>
</dbReference>
<dbReference type="GO" id="GO:0005524">
    <property type="term" value="F:ATP binding"/>
    <property type="evidence" value="ECO:0007669"/>
    <property type="project" value="UniProtKB-UniRule"/>
</dbReference>
<evidence type="ECO:0000256" key="6">
    <source>
        <dbReference type="ARBA" id="ARBA00047615"/>
    </source>
</evidence>
<dbReference type="GO" id="GO:0005737">
    <property type="term" value="C:cytoplasm"/>
    <property type="evidence" value="ECO:0007669"/>
    <property type="project" value="UniProtKB-SubCell"/>
</dbReference>
<dbReference type="AlphaFoldDB" id="A0A1G9CEQ1"/>
<dbReference type="EMBL" id="FNFV01000003">
    <property type="protein sequence ID" value="SDK50056.1"/>
    <property type="molecule type" value="Genomic_DNA"/>
</dbReference>
<dbReference type="InterPro" id="IPR003136">
    <property type="entry name" value="Cytidylate_kin"/>
</dbReference>
<proteinExistence type="inferred from homology"/>
<reference evidence="11" key="1">
    <citation type="submission" date="2016-10" db="EMBL/GenBank/DDBJ databases">
        <authorList>
            <person name="Varghese N."/>
            <person name="Submissions S."/>
        </authorList>
    </citation>
    <scope>NUCLEOTIDE SEQUENCE [LARGE SCALE GENOMIC DNA]</scope>
    <source>
        <strain evidence="11">CGMCC 1.10789</strain>
    </source>
</reference>
<organism evidence="10 11">
    <name type="scientific">Meinhardsimonia xiamenensis</name>
    <dbReference type="NCBI Taxonomy" id="990712"/>
    <lineage>
        <taxon>Bacteria</taxon>
        <taxon>Pseudomonadati</taxon>
        <taxon>Pseudomonadota</taxon>
        <taxon>Alphaproteobacteria</taxon>
        <taxon>Rhodobacterales</taxon>
        <taxon>Paracoccaceae</taxon>
        <taxon>Meinhardsimonia</taxon>
    </lineage>
</organism>
<evidence type="ECO:0000313" key="10">
    <source>
        <dbReference type="EMBL" id="SDK50056.1"/>
    </source>
</evidence>
<accession>A0A1G9CEQ1</accession>
<feature type="domain" description="Cytidylate kinase" evidence="9">
    <location>
        <begin position="65"/>
        <end position="198"/>
    </location>
</feature>
<dbReference type="CDD" id="cd02020">
    <property type="entry name" value="CMPK"/>
    <property type="match status" value="1"/>
</dbReference>
<dbReference type="HAMAP" id="MF_00238">
    <property type="entry name" value="Cytidyl_kinase_type1"/>
    <property type="match status" value="1"/>
</dbReference>
<feature type="binding site" evidence="8">
    <location>
        <begin position="9"/>
        <end position="17"/>
    </location>
    <ligand>
        <name>ATP</name>
        <dbReference type="ChEBI" id="CHEBI:30616"/>
    </ligand>
</feature>
<evidence type="ECO:0000256" key="7">
    <source>
        <dbReference type="ARBA" id="ARBA00048478"/>
    </source>
</evidence>
<comment type="catalytic activity">
    <reaction evidence="6 8">
        <text>dCMP + ATP = dCDP + ADP</text>
        <dbReference type="Rhea" id="RHEA:25094"/>
        <dbReference type="ChEBI" id="CHEBI:30616"/>
        <dbReference type="ChEBI" id="CHEBI:57566"/>
        <dbReference type="ChEBI" id="CHEBI:58593"/>
        <dbReference type="ChEBI" id="CHEBI:456216"/>
        <dbReference type="EC" id="2.7.4.25"/>
    </reaction>
</comment>
<dbReference type="InterPro" id="IPR027417">
    <property type="entry name" value="P-loop_NTPase"/>
</dbReference>
<evidence type="ECO:0000256" key="5">
    <source>
        <dbReference type="ARBA" id="ARBA00022840"/>
    </source>
</evidence>
<dbReference type="Proteomes" id="UP000199328">
    <property type="component" value="Unassembled WGS sequence"/>
</dbReference>
<dbReference type="STRING" id="990712.SAMN05216257_10382"/>
<keyword evidence="11" id="KW-1185">Reference proteome</keyword>
<dbReference type="GO" id="GO:0036431">
    <property type="term" value="F:dCMP kinase activity"/>
    <property type="evidence" value="ECO:0007669"/>
    <property type="project" value="InterPro"/>
</dbReference>
<evidence type="ECO:0000256" key="3">
    <source>
        <dbReference type="ARBA" id="ARBA00022741"/>
    </source>
</evidence>
<keyword evidence="4 8" id="KW-0418">Kinase</keyword>
<keyword evidence="2 8" id="KW-0808">Transferase</keyword>